<gene>
    <name evidence="1" type="ORF">SAMN05421665_2269</name>
</gene>
<dbReference type="AlphaFoldDB" id="A0A1R3X740"/>
<dbReference type="SUPFAM" id="SSF51445">
    <property type="entry name" value="(Trans)glycosidases"/>
    <property type="match status" value="1"/>
</dbReference>
<name>A0A1R3X740_9RHOB</name>
<proteinExistence type="predicted"/>
<dbReference type="InterPro" id="IPR017853">
    <property type="entry name" value="GH"/>
</dbReference>
<sequence length="353" mass="39128">MKHDTILITGLLVAALATPTMLAAQGWANPAERYVDAHLAYADAACPIMENGIDHFVYFARDRGALRNHALLEAPRFDGAQIMYAWAELEPREGVYDFSKIYGDLAYLDQYGKQLFIQLQDASFWEGFVPVPDYLRAETYNGGAVEQLSETGEVNGWVAKRWSPAVQARFAALLDALGTAFDGEIAGINLQETAIGVSADNDPSFSPELYFDGIKANMTALKAAFPQTTTLQYANFMPGEWLPWEDEGYLQGVYQHGNAIGVGLGAPDLLMQRKGQLNHPLAMMHEGDYSVPLGIAVQDGNYIGQTNSNENLSVRSNIVPKLHAFAEDFLQVDYMFWVNQSPYFEEDVLPCFE</sequence>
<protein>
    <recommendedName>
        <fullName evidence="3">Beta-galactosidase</fullName>
    </recommendedName>
</protein>
<evidence type="ECO:0008006" key="3">
    <source>
        <dbReference type="Google" id="ProtNLM"/>
    </source>
</evidence>
<dbReference type="RefSeq" id="WP_076659667.1">
    <property type="nucleotide sequence ID" value="NZ_FTPR01000001.1"/>
</dbReference>
<evidence type="ECO:0000313" key="2">
    <source>
        <dbReference type="Proteomes" id="UP000186997"/>
    </source>
</evidence>
<dbReference type="EMBL" id="FTPR01000001">
    <property type="protein sequence ID" value="SIT86262.1"/>
    <property type="molecule type" value="Genomic_DNA"/>
</dbReference>
<keyword evidence="2" id="KW-1185">Reference proteome</keyword>
<dbReference type="Proteomes" id="UP000186997">
    <property type="component" value="Unassembled WGS sequence"/>
</dbReference>
<evidence type="ECO:0000313" key="1">
    <source>
        <dbReference type="EMBL" id="SIT86262.1"/>
    </source>
</evidence>
<organism evidence="1 2">
    <name type="scientific">Yoonia rosea</name>
    <dbReference type="NCBI Taxonomy" id="287098"/>
    <lineage>
        <taxon>Bacteria</taxon>
        <taxon>Pseudomonadati</taxon>
        <taxon>Pseudomonadota</taxon>
        <taxon>Alphaproteobacteria</taxon>
        <taxon>Rhodobacterales</taxon>
        <taxon>Paracoccaceae</taxon>
        <taxon>Yoonia</taxon>
    </lineage>
</organism>
<dbReference type="Gene3D" id="3.20.20.80">
    <property type="entry name" value="Glycosidases"/>
    <property type="match status" value="1"/>
</dbReference>
<reference evidence="2" key="1">
    <citation type="submission" date="2017-01" db="EMBL/GenBank/DDBJ databases">
        <authorList>
            <person name="Varghese N."/>
            <person name="Submissions S."/>
        </authorList>
    </citation>
    <scope>NUCLEOTIDE SEQUENCE [LARGE SCALE GENOMIC DNA]</scope>
    <source>
        <strain evidence="2">DSM 29591</strain>
    </source>
</reference>
<accession>A0A1R3X740</accession>